<evidence type="ECO:0000313" key="7">
    <source>
        <dbReference type="EMBL" id="MDU0342867.1"/>
    </source>
</evidence>
<dbReference type="InterPro" id="IPR012133">
    <property type="entry name" value="Alpha-hydoxy_acid_DH_FMN"/>
</dbReference>
<sequence length="384" mass="41447">MPSRILNTDEMRLAARGVLPRGMFEFIDRGTEGELALPAARAALDAVKFRPNVLVDVSRRDQSVELFGSRLPLPIIAAPTGLAGLMWYRGEIELARAAARAGIPFCVSTQSITSIGDIAAGAGGNLWFQLYILNDRAITETFVDAAREAGSDTLILTVDTSVSPKREYNIHNGFGIPMAPNWRAALDFARHPRWCLNVMGRYLAGPGMPSYAHYPEAFRRKITRAPLGDALRLADDVTWAEIAALRRRWPGRFVIKGILRSDDAQRALDCGADGIVVSNHGGRNLDSAIAPARALPEIAERLGDRLVILADGGVRRGSDIVKLLALGARAVLVGRSLLYGVAMGGCDGASRVIEILRDEVDRTMAFMGCSSLTALGDDALARES</sequence>
<comment type="similarity">
    <text evidence="5">Belongs to the FMN-dependent alpha-hydroxy acid dehydrogenase family.</text>
</comment>
<comment type="cofactor">
    <cofactor evidence="1">
        <name>FMN</name>
        <dbReference type="ChEBI" id="CHEBI:58210"/>
    </cofactor>
</comment>
<dbReference type="Gene3D" id="3.20.20.70">
    <property type="entry name" value="Aldolase class I"/>
    <property type="match status" value="1"/>
</dbReference>
<reference evidence="7 8" key="1">
    <citation type="submission" date="2023-09" db="EMBL/GenBank/DDBJ databases">
        <title>Whole genome shotgun sequencing (WGS) of Bosea sp. ZW T0_25, isolated from stored onions (Allium cepa).</title>
        <authorList>
            <person name="Stoll D.A."/>
            <person name="Huch M."/>
        </authorList>
    </citation>
    <scope>NUCLEOTIDE SEQUENCE [LARGE SCALE GENOMIC DNA]</scope>
    <source>
        <strain evidence="7 8">ZW T0_25</strain>
    </source>
</reference>
<dbReference type="SUPFAM" id="SSF51395">
    <property type="entry name" value="FMN-linked oxidoreductases"/>
    <property type="match status" value="1"/>
</dbReference>
<comment type="caution">
    <text evidence="7">The sequence shown here is derived from an EMBL/GenBank/DDBJ whole genome shotgun (WGS) entry which is preliminary data.</text>
</comment>
<dbReference type="GO" id="GO:0016491">
    <property type="term" value="F:oxidoreductase activity"/>
    <property type="evidence" value="ECO:0007669"/>
    <property type="project" value="UniProtKB-KW"/>
</dbReference>
<dbReference type="InterPro" id="IPR037396">
    <property type="entry name" value="FMN_HAD"/>
</dbReference>
<dbReference type="PANTHER" id="PTHR10578:SF107">
    <property type="entry name" value="2-HYDROXYACID OXIDASE 1"/>
    <property type="match status" value="1"/>
</dbReference>
<keyword evidence="8" id="KW-1185">Reference proteome</keyword>
<dbReference type="InterPro" id="IPR000262">
    <property type="entry name" value="FMN-dep_DH"/>
</dbReference>
<dbReference type="PANTHER" id="PTHR10578">
    <property type="entry name" value="S -2-HYDROXY-ACID OXIDASE-RELATED"/>
    <property type="match status" value="1"/>
</dbReference>
<dbReference type="EMBL" id="JAWDID010000051">
    <property type="protein sequence ID" value="MDU0342867.1"/>
    <property type="molecule type" value="Genomic_DNA"/>
</dbReference>
<dbReference type="Pfam" id="PF01070">
    <property type="entry name" value="FMN_dh"/>
    <property type="match status" value="1"/>
</dbReference>
<evidence type="ECO:0000256" key="1">
    <source>
        <dbReference type="ARBA" id="ARBA00001917"/>
    </source>
</evidence>
<organism evidence="7 8">
    <name type="scientific">Bosea rubneri</name>
    <dbReference type="NCBI Taxonomy" id="3075434"/>
    <lineage>
        <taxon>Bacteria</taxon>
        <taxon>Pseudomonadati</taxon>
        <taxon>Pseudomonadota</taxon>
        <taxon>Alphaproteobacteria</taxon>
        <taxon>Hyphomicrobiales</taxon>
        <taxon>Boseaceae</taxon>
        <taxon>Bosea</taxon>
    </lineage>
</organism>
<evidence type="ECO:0000259" key="6">
    <source>
        <dbReference type="PROSITE" id="PS51349"/>
    </source>
</evidence>
<evidence type="ECO:0000313" key="8">
    <source>
        <dbReference type="Proteomes" id="UP001254257"/>
    </source>
</evidence>
<proteinExistence type="inferred from homology"/>
<feature type="domain" description="FMN hydroxy acid dehydrogenase" evidence="6">
    <location>
        <begin position="1"/>
        <end position="384"/>
    </location>
</feature>
<evidence type="ECO:0000256" key="2">
    <source>
        <dbReference type="ARBA" id="ARBA00022630"/>
    </source>
</evidence>
<keyword evidence="3" id="KW-0288">FMN</keyword>
<dbReference type="RefSeq" id="WP_316020620.1">
    <property type="nucleotide sequence ID" value="NZ_JAWDID010000051.1"/>
</dbReference>
<evidence type="ECO:0000256" key="5">
    <source>
        <dbReference type="ARBA" id="ARBA00024042"/>
    </source>
</evidence>
<accession>A0ABU3SEN3</accession>
<gene>
    <name evidence="7" type="ORF">RKE40_23470</name>
</gene>
<dbReference type="EC" id="1.-.-.-" evidence="7"/>
<dbReference type="Proteomes" id="UP001254257">
    <property type="component" value="Unassembled WGS sequence"/>
</dbReference>
<dbReference type="PIRSF" id="PIRSF000138">
    <property type="entry name" value="Al-hdrx_acd_dh"/>
    <property type="match status" value="1"/>
</dbReference>
<dbReference type="InterPro" id="IPR013785">
    <property type="entry name" value="Aldolase_TIM"/>
</dbReference>
<protein>
    <submittedName>
        <fullName evidence="7">Alpha-hydroxy acid oxidase</fullName>
        <ecNumber evidence="7">1.-.-.-</ecNumber>
    </submittedName>
</protein>
<dbReference type="CDD" id="cd02809">
    <property type="entry name" value="alpha_hydroxyacid_oxid_FMN"/>
    <property type="match status" value="1"/>
</dbReference>
<name>A0ABU3SEN3_9HYPH</name>
<evidence type="ECO:0000256" key="3">
    <source>
        <dbReference type="ARBA" id="ARBA00022643"/>
    </source>
</evidence>
<keyword evidence="4 7" id="KW-0560">Oxidoreductase</keyword>
<evidence type="ECO:0000256" key="4">
    <source>
        <dbReference type="ARBA" id="ARBA00023002"/>
    </source>
</evidence>
<keyword evidence="2" id="KW-0285">Flavoprotein</keyword>
<dbReference type="PROSITE" id="PS51349">
    <property type="entry name" value="FMN_HYDROXY_ACID_DH_2"/>
    <property type="match status" value="1"/>
</dbReference>